<evidence type="ECO:0000313" key="3">
    <source>
        <dbReference type="Proteomes" id="UP000199643"/>
    </source>
</evidence>
<dbReference type="Proteomes" id="UP000199643">
    <property type="component" value="Unassembled WGS sequence"/>
</dbReference>
<dbReference type="STRING" id="405671.SAMN05421827_12078"/>
<evidence type="ECO:0000256" key="1">
    <source>
        <dbReference type="SAM" id="MobiDB-lite"/>
    </source>
</evidence>
<gene>
    <name evidence="2" type="ORF">SAMN05421827_12078</name>
</gene>
<feature type="region of interest" description="Disordered" evidence="1">
    <location>
        <begin position="1"/>
        <end position="61"/>
    </location>
</feature>
<sequence length="61" mass="6617">MMNTNVDPNEDENQKNQHQSDVSPNDEEKADDNDVQRGLTGEIDDEEDVNGDLAGNAGGNT</sequence>
<reference evidence="3" key="1">
    <citation type="submission" date="2016-10" db="EMBL/GenBank/DDBJ databases">
        <authorList>
            <person name="Varghese N."/>
            <person name="Submissions S."/>
        </authorList>
    </citation>
    <scope>NUCLEOTIDE SEQUENCE [LARGE SCALE GENOMIC DNA]</scope>
    <source>
        <strain evidence="3">DSM 17933</strain>
    </source>
</reference>
<protein>
    <submittedName>
        <fullName evidence="2">Uncharacterized protein</fullName>
    </submittedName>
</protein>
<dbReference type="AlphaFoldDB" id="A0A1G8B0I6"/>
<proteinExistence type="predicted"/>
<dbReference type="EMBL" id="FNCH01000020">
    <property type="protein sequence ID" value="SDH26635.1"/>
    <property type="molecule type" value="Genomic_DNA"/>
</dbReference>
<organism evidence="2 3">
    <name type="scientific">Pedobacter terrae</name>
    <dbReference type="NCBI Taxonomy" id="405671"/>
    <lineage>
        <taxon>Bacteria</taxon>
        <taxon>Pseudomonadati</taxon>
        <taxon>Bacteroidota</taxon>
        <taxon>Sphingobacteriia</taxon>
        <taxon>Sphingobacteriales</taxon>
        <taxon>Sphingobacteriaceae</taxon>
        <taxon>Pedobacter</taxon>
    </lineage>
</organism>
<dbReference type="RefSeq" id="WP_143009119.1">
    <property type="nucleotide sequence ID" value="NZ_FNCH01000020.1"/>
</dbReference>
<keyword evidence="3" id="KW-1185">Reference proteome</keyword>
<evidence type="ECO:0000313" key="2">
    <source>
        <dbReference type="EMBL" id="SDH26635.1"/>
    </source>
</evidence>
<name>A0A1G8B0I6_9SPHI</name>
<accession>A0A1G8B0I6</accession>
<feature type="compositionally biased region" description="Acidic residues" evidence="1">
    <location>
        <begin position="24"/>
        <end position="33"/>
    </location>
</feature>
<dbReference type="OrthoDB" id="772736at2"/>